<reference evidence="15 16" key="1">
    <citation type="submission" date="2019-04" db="EMBL/GenBank/DDBJ databases">
        <title>Identification of a recombinant Myxoma virus infecting Iberian hare.</title>
        <authorList>
            <person name="Agueda-Pinto A."/>
            <person name="Lemos de Matos A."/>
            <person name="Abrantes M."/>
            <person name="Kraberger S."/>
            <person name="Gortazar C."/>
            <person name="McFadden G."/>
            <person name="Varsani A."/>
            <person name="Esteves P.J."/>
        </authorList>
    </citation>
    <scope>NUCLEOTIDE SEQUENCE [LARGE SCALE GENOMIC DNA]</scope>
    <source>
        <strain evidence="15">Toledo</strain>
    </source>
</reference>
<comment type="function">
    <text evidence="11">Promotes, when overexpressed, the influx of extracellular Ca(2+), leading to membrane permeability and host cell necrosis.</text>
</comment>
<dbReference type="Gene3D" id="2.60.40.10">
    <property type="entry name" value="Immunoglobulins"/>
    <property type="match status" value="1"/>
</dbReference>
<keyword evidence="9" id="KW-0873">Pyrrolidone carboxylic acid</keyword>
<dbReference type="SUPFAM" id="SSF48726">
    <property type="entry name" value="Immunoglobulin"/>
    <property type="match status" value="1"/>
</dbReference>
<name>A0A4V1E299_9POXV</name>
<accession>A0A4V1E299</accession>
<keyword evidence="7" id="KW-0472">Membrane</keyword>
<keyword evidence="6" id="KW-1133">Transmembrane helix</keyword>
<organism evidence="15 16">
    <name type="scientific">Myxoma virus</name>
    <dbReference type="NCBI Taxonomy" id="10273"/>
    <lineage>
        <taxon>Viruses</taxon>
        <taxon>Varidnaviria</taxon>
        <taxon>Bamfordvirae</taxon>
        <taxon>Nucleocytoviricota</taxon>
        <taxon>Pokkesviricetes</taxon>
        <taxon>Chitovirales</taxon>
        <taxon>Poxviridae</taxon>
        <taxon>Chordopoxvirinae</taxon>
        <taxon>Leporipoxvirus</taxon>
        <taxon>Leporipoxvirus myxoma</taxon>
    </lineage>
</organism>
<evidence type="ECO:0000256" key="7">
    <source>
        <dbReference type="ARBA" id="ARBA00023136"/>
    </source>
</evidence>
<evidence type="ECO:0000256" key="5">
    <source>
        <dbReference type="ARBA" id="ARBA00022870"/>
    </source>
</evidence>
<keyword evidence="5" id="KW-1043">Host membrane</keyword>
<dbReference type="Pfam" id="PF08204">
    <property type="entry name" value="V-set_CD47"/>
    <property type="match status" value="1"/>
</dbReference>
<dbReference type="InterPro" id="IPR007110">
    <property type="entry name" value="Ig-like_dom"/>
</dbReference>
<evidence type="ECO:0000256" key="4">
    <source>
        <dbReference type="ARBA" id="ARBA00022692"/>
    </source>
</evidence>
<evidence type="ECO:0000256" key="6">
    <source>
        <dbReference type="ARBA" id="ARBA00022989"/>
    </source>
</evidence>
<dbReference type="GO" id="GO:0033644">
    <property type="term" value="C:host cell membrane"/>
    <property type="evidence" value="ECO:0007669"/>
    <property type="project" value="UniProtKB-SubCell"/>
</dbReference>
<evidence type="ECO:0000256" key="13">
    <source>
        <dbReference type="ARBA" id="ARBA00034880"/>
    </source>
</evidence>
<dbReference type="GO" id="GO:0005886">
    <property type="term" value="C:plasma membrane"/>
    <property type="evidence" value="ECO:0007669"/>
    <property type="project" value="UniProtKB-SubCell"/>
</dbReference>
<evidence type="ECO:0000256" key="2">
    <source>
        <dbReference type="ARBA" id="ARBA00004651"/>
    </source>
</evidence>
<evidence type="ECO:0000256" key="11">
    <source>
        <dbReference type="ARBA" id="ARBA00034660"/>
    </source>
</evidence>
<dbReference type="PANTHER" id="PTHR10613:SF0">
    <property type="entry name" value="LEUKOCYTE SURFACE ANTIGEN CD47"/>
    <property type="match status" value="1"/>
</dbReference>
<dbReference type="Proteomes" id="UP000299834">
    <property type="component" value="Segment"/>
</dbReference>
<dbReference type="InterPro" id="IPR013147">
    <property type="entry name" value="CD47-like_TM"/>
</dbReference>
<dbReference type="GO" id="GO:0050766">
    <property type="term" value="P:positive regulation of phagocytosis"/>
    <property type="evidence" value="ECO:0007669"/>
    <property type="project" value="InterPro"/>
</dbReference>
<dbReference type="EMBL" id="MK836424">
    <property type="protein sequence ID" value="QCO69496.1"/>
    <property type="molecule type" value="Genomic_DNA"/>
</dbReference>
<evidence type="ECO:0000256" key="8">
    <source>
        <dbReference type="ARBA" id="ARBA00023180"/>
    </source>
</evidence>
<dbReference type="GO" id="GO:0070053">
    <property type="term" value="F:thrombospondin receptor activity"/>
    <property type="evidence" value="ECO:0007669"/>
    <property type="project" value="InterPro"/>
</dbReference>
<evidence type="ECO:0000259" key="14">
    <source>
        <dbReference type="PROSITE" id="PS50835"/>
    </source>
</evidence>
<dbReference type="GO" id="GO:0022409">
    <property type="term" value="P:positive regulation of cell-cell adhesion"/>
    <property type="evidence" value="ECO:0007669"/>
    <property type="project" value="InterPro"/>
</dbReference>
<dbReference type="InterPro" id="IPR013783">
    <property type="entry name" value="Ig-like_fold"/>
</dbReference>
<dbReference type="InterPro" id="IPR006704">
    <property type="entry name" value="CD47"/>
</dbReference>
<sequence>MIGLLFFVYVVPLAAENEVTVTPYTVCNKTVTLECNLDALIYKDINSVHVKWLFDTMYDTISNKTNGSSITFDFANNLTGNYTCEAYSEFNSVKHVIALTFVHQWFSREEIQFILSLLTIYIILLWGNVCTITFKINNVSKLIHVYSIALWMTLIMFVGQYMIGIDTDMLYVKVNGIILIQLSIFSSIFLQRILHKKLIPSYLLNIVLGLKTVSYTGSTVVIALSFIGCYNKAYGYTYMYKLLFADILELISLIALYTLPLGTQATYKKLYLQSDETFTFL</sequence>
<evidence type="ECO:0000256" key="3">
    <source>
        <dbReference type="ARBA" id="ARBA00015454"/>
    </source>
</evidence>
<evidence type="ECO:0000313" key="16">
    <source>
        <dbReference type="Proteomes" id="UP000299834"/>
    </source>
</evidence>
<evidence type="ECO:0000256" key="10">
    <source>
        <dbReference type="ARBA" id="ARBA00033289"/>
    </source>
</evidence>
<proteinExistence type="inferred from homology"/>
<dbReference type="InterPro" id="IPR036179">
    <property type="entry name" value="Ig-like_dom_sf"/>
</dbReference>
<dbReference type="Pfam" id="PF04549">
    <property type="entry name" value="CD47"/>
    <property type="match status" value="1"/>
</dbReference>
<feature type="domain" description="Ig-like" evidence="14">
    <location>
        <begin position="12"/>
        <end position="100"/>
    </location>
</feature>
<evidence type="ECO:0000256" key="9">
    <source>
        <dbReference type="ARBA" id="ARBA00023283"/>
    </source>
</evidence>
<keyword evidence="4" id="KW-0812">Transmembrane</keyword>
<dbReference type="PROSITE" id="PS50835">
    <property type="entry name" value="IG_LIKE"/>
    <property type="match status" value="1"/>
</dbReference>
<evidence type="ECO:0000256" key="1">
    <source>
        <dbReference type="ARBA" id="ARBA00004301"/>
    </source>
</evidence>
<dbReference type="PANTHER" id="PTHR10613">
    <property type="entry name" value="LEUKOCYTE SURFACE ANTIGEN CD47"/>
    <property type="match status" value="1"/>
</dbReference>
<comment type="subcellular location">
    <subcellularLocation>
        <location evidence="2">Cell membrane</location>
        <topology evidence="2">Multi-pass membrane protein</topology>
    </subcellularLocation>
    <subcellularLocation>
        <location evidence="1">Host membrane</location>
        <topology evidence="1">Multi-pass membrane protein</topology>
    </subcellularLocation>
</comment>
<comment type="similarity">
    <text evidence="12">Belongs to the orthopoxvirus OPG166 protein family.</text>
</comment>
<protein>
    <recommendedName>
        <fullName evidence="3">Leukocyte surface antigen CD47</fullName>
    </recommendedName>
    <alternativeName>
        <fullName evidence="10">Integrin-associated protein</fullName>
    </alternativeName>
    <alternativeName>
        <fullName evidence="13">Protein OPG166</fullName>
    </alternativeName>
</protein>
<evidence type="ECO:0000313" key="15">
    <source>
        <dbReference type="EMBL" id="QCO69496.1"/>
    </source>
</evidence>
<dbReference type="GO" id="GO:0070062">
    <property type="term" value="C:extracellular exosome"/>
    <property type="evidence" value="ECO:0007669"/>
    <property type="project" value="TreeGrafter"/>
</dbReference>
<keyword evidence="8" id="KW-0325">Glycoprotein</keyword>
<evidence type="ECO:0000256" key="12">
    <source>
        <dbReference type="ARBA" id="ARBA00034763"/>
    </source>
</evidence>
<dbReference type="InterPro" id="IPR013270">
    <property type="entry name" value="CD47_Vset"/>
</dbReference>